<feature type="domain" description="PEP-utilising enzyme mobile" evidence="2">
    <location>
        <begin position="857"/>
        <end position="927"/>
    </location>
</feature>
<dbReference type="RefSeq" id="WP_307360250.1">
    <property type="nucleotide sequence ID" value="NZ_JAUSTB010000007.1"/>
</dbReference>
<dbReference type="InterPro" id="IPR013815">
    <property type="entry name" value="ATP_grasp_subdomain_1"/>
</dbReference>
<evidence type="ECO:0000313" key="5">
    <source>
        <dbReference type="Proteomes" id="UP001239267"/>
    </source>
</evidence>
<dbReference type="Proteomes" id="UP001239267">
    <property type="component" value="Unassembled WGS sequence"/>
</dbReference>
<organism evidence="4 5">
    <name type="scientific">Pseudarthrobacter niigatensis</name>
    <dbReference type="NCBI Taxonomy" id="369935"/>
    <lineage>
        <taxon>Bacteria</taxon>
        <taxon>Bacillati</taxon>
        <taxon>Actinomycetota</taxon>
        <taxon>Actinomycetes</taxon>
        <taxon>Micrococcales</taxon>
        <taxon>Micrococcaceae</taxon>
        <taxon>Pseudarthrobacter</taxon>
    </lineage>
</organism>
<comment type="caution">
    <text evidence="4">The sequence shown here is derived from an EMBL/GenBank/DDBJ whole genome shotgun (WGS) entry which is preliminary data.</text>
</comment>
<dbReference type="SUPFAM" id="SSF56059">
    <property type="entry name" value="Glutathione synthetase ATP-binding domain-like"/>
    <property type="match status" value="1"/>
</dbReference>
<dbReference type="Pfam" id="PF01326">
    <property type="entry name" value="PPDK_N"/>
    <property type="match status" value="1"/>
</dbReference>
<keyword evidence="5" id="KW-1185">Reference proteome</keyword>
<dbReference type="AlphaFoldDB" id="A0AAJ1SY34"/>
<reference evidence="4 5" key="1">
    <citation type="submission" date="2023-07" db="EMBL/GenBank/DDBJ databases">
        <title>Sorghum-associated microbial communities from plants grown in Nebraska, USA.</title>
        <authorList>
            <person name="Schachtman D."/>
        </authorList>
    </citation>
    <scope>NUCLEOTIDE SEQUENCE [LARGE SCALE GENOMIC DNA]</scope>
    <source>
        <strain evidence="4 5">DS1001</strain>
    </source>
</reference>
<proteinExistence type="predicted"/>
<feature type="compositionally biased region" description="Low complexity" evidence="1">
    <location>
        <begin position="936"/>
        <end position="945"/>
    </location>
</feature>
<evidence type="ECO:0000259" key="2">
    <source>
        <dbReference type="Pfam" id="PF00391"/>
    </source>
</evidence>
<evidence type="ECO:0000259" key="3">
    <source>
        <dbReference type="Pfam" id="PF01326"/>
    </source>
</evidence>
<keyword evidence="4" id="KW-0808">Transferase</keyword>
<dbReference type="InterPro" id="IPR002192">
    <property type="entry name" value="PPDK_AMP/ATP-bd"/>
</dbReference>
<dbReference type="PANTHER" id="PTHR43615">
    <property type="entry name" value="PHOSPHOENOLPYRUVATE SYNTHASE-RELATED"/>
    <property type="match status" value="1"/>
</dbReference>
<dbReference type="EMBL" id="JAUSTB010000007">
    <property type="protein sequence ID" value="MDQ0146538.1"/>
    <property type="molecule type" value="Genomic_DNA"/>
</dbReference>
<dbReference type="GO" id="GO:0005524">
    <property type="term" value="F:ATP binding"/>
    <property type="evidence" value="ECO:0007669"/>
    <property type="project" value="InterPro"/>
</dbReference>
<dbReference type="GO" id="GO:0008986">
    <property type="term" value="F:pyruvate, water dikinase activity"/>
    <property type="evidence" value="ECO:0007669"/>
    <property type="project" value="UniProtKB-EC"/>
</dbReference>
<name>A0AAJ1SY34_9MICC</name>
<dbReference type="SUPFAM" id="SSF52009">
    <property type="entry name" value="Phosphohistidine domain"/>
    <property type="match status" value="1"/>
</dbReference>
<dbReference type="Gene3D" id="3.50.30.10">
    <property type="entry name" value="Phosphohistidine domain"/>
    <property type="match status" value="1"/>
</dbReference>
<gene>
    <name evidence="4" type="ORF">J2T23_002435</name>
</gene>
<dbReference type="InterPro" id="IPR036637">
    <property type="entry name" value="Phosphohistidine_dom_sf"/>
</dbReference>
<dbReference type="PANTHER" id="PTHR43615:SF1">
    <property type="entry name" value="PPDK_N DOMAIN-CONTAINING PROTEIN"/>
    <property type="match status" value="1"/>
</dbReference>
<protein>
    <submittedName>
        <fullName evidence="4">Pyruvate,water dikinase</fullName>
        <ecNumber evidence="4">2.7.9.2</ecNumber>
    </submittedName>
</protein>
<sequence>MTQRTPTDDGSGGLVLDLAQLNAGMLALVGGKAANLGELLSAGLPVPEGFCLTTAAYRQAIGATDALLPPLAGVYAALGDGDGDGAGAGGASPDVAELAGTARAAILAAPIPAGVAQAVEQAYTALGPDVPVAVRSSATAEDLPFASFAGQQDTYLNVVGTAAVLDAVRRCWASLWTDRATAYRASLGIDPATVALAVVVQRMVGAETAGVMFTANPVTGSRRQVVIDASPGLGEAVVSGAVNPDHFVVDALTGRVLESKPGDKTVEIRPAAGGGTELREVPGRRGAACLTDREVAGLVRLGLRAGEHFGAPQDTEWAVDGGGAQWLTQSRPITTLYPVPRSNGAAGRVPPGSTAGGTRAYLCFSLAQGLTRPLTPMGLAAVRLIASSVATVAGFPVPDPRGGPSPYAEAGQRIYIDFTTPIRSSVGRRLVPRVFDIMEARTATVMRQLFADPAFSVTTRTPFGLLRHVVPAAVRAEVPANFLRALFRPSAAFRRLDRFIQEFDASLAPAEDAAALARLDHAEELVGSRLFRIVPAILPLPALGFAMLGVAGKLLGGDSWAELQPVIRGLPNNVTTEMDLELWHLAQAIQEDAESRTALMDGDPAALAAAFQAGRLPARLDNGLARFLDRYGHRAVGEIDVGLPRWSEEPAHILGILANYLRLDNPALAPDAQFSKAAEDAEAQVARLVARASARGKIRGRLVRAALRRARLFAGLRELPKYQLVLALGEVRRQLLLVGNELAQAGTVERPDDVFFLDFAETRQALAGTAGNNGAAVRDMQTLVAARRQDYAVELRRRHIPRVLLSDGTEPEAVRTAVGPAGNGAVPNGTLAGSPASAGTVTAAARVILDPVGARLEPGEILVAPSTDPGWTPLFLTAGGLVMEMGGANSHGAVVAREYGIPAVVGVPDATGLISTGQRITVDGAAGTIVPEHPGNPRNGPVPRGTDPPARA</sequence>
<dbReference type="Gene3D" id="3.30.470.20">
    <property type="entry name" value="ATP-grasp fold, B domain"/>
    <property type="match status" value="1"/>
</dbReference>
<keyword evidence="4" id="KW-0670">Pyruvate</keyword>
<evidence type="ECO:0000313" key="4">
    <source>
        <dbReference type="EMBL" id="MDQ0146538.1"/>
    </source>
</evidence>
<dbReference type="InterPro" id="IPR008279">
    <property type="entry name" value="PEP-util_enz_mobile_dom"/>
</dbReference>
<evidence type="ECO:0000256" key="1">
    <source>
        <dbReference type="SAM" id="MobiDB-lite"/>
    </source>
</evidence>
<dbReference type="InterPro" id="IPR051549">
    <property type="entry name" value="PEP_Utilizing_Enz"/>
</dbReference>
<dbReference type="EC" id="2.7.9.2" evidence="4"/>
<dbReference type="Gene3D" id="3.30.1490.20">
    <property type="entry name" value="ATP-grasp fold, A domain"/>
    <property type="match status" value="1"/>
</dbReference>
<accession>A0AAJ1SY34</accession>
<dbReference type="Pfam" id="PF00391">
    <property type="entry name" value="PEP-utilizers"/>
    <property type="match status" value="1"/>
</dbReference>
<feature type="region of interest" description="Disordered" evidence="1">
    <location>
        <begin position="927"/>
        <end position="952"/>
    </location>
</feature>
<feature type="domain" description="Pyruvate phosphate dikinase AMP/ATP-binding" evidence="3">
    <location>
        <begin position="27"/>
        <end position="336"/>
    </location>
</feature>